<proteinExistence type="predicted"/>
<dbReference type="InterPro" id="IPR036770">
    <property type="entry name" value="Ankyrin_rpt-contain_sf"/>
</dbReference>
<comment type="caution">
    <text evidence="1">The sequence shown here is derived from an EMBL/GenBank/DDBJ whole genome shotgun (WGS) entry which is preliminary data.</text>
</comment>
<sequence length="357" mass="39876">MDDSEFVWPLVRALRVQHTTLSRKILEPWYNRYSVRLLPLVAETKPKLSRVLAVHAVVTADLSVLSALDDVHVVSTMKSKLLEVTAFEGHFEVVKYLLNRDSTTIDLSKAMALAATENHLNVLVYLHSRSSGCILASVMDEVAAKGFLSVVKYLHDHNLSTCSTQAMDKAAMNGHLEIVYFLHQNRHEGCTQAAQDGAAGNGHLDVVKFLHQMRSEGCSPRAMEDAAANGHLEVVKFLHCHRSEGCRQYAAIDRAAADGHLAVIKFLHRERGMSCSSRALFGDNLEVLQFLHENVCVSRTVCYQLYAFDACERTREPQLLRAMYDIRSISKSSPADCKSCQLYESLYGIVPTLFHIS</sequence>
<dbReference type="SUPFAM" id="SSF48403">
    <property type="entry name" value="Ankyrin repeat"/>
    <property type="match status" value="1"/>
</dbReference>
<dbReference type="AlphaFoldDB" id="A0A6G0XD92"/>
<dbReference type="Pfam" id="PF13637">
    <property type="entry name" value="Ank_4"/>
    <property type="match status" value="1"/>
</dbReference>
<dbReference type="Proteomes" id="UP000481153">
    <property type="component" value="Unassembled WGS sequence"/>
</dbReference>
<dbReference type="EMBL" id="VJMJ01000079">
    <property type="protein sequence ID" value="KAF0738104.1"/>
    <property type="molecule type" value="Genomic_DNA"/>
</dbReference>
<dbReference type="PANTHER" id="PTHR46586:SF3">
    <property type="entry name" value="ANKYRIN REPEAT-CONTAINING PROTEIN"/>
    <property type="match status" value="1"/>
</dbReference>
<dbReference type="InterPro" id="IPR052050">
    <property type="entry name" value="SecEffector_AnkRepeat"/>
</dbReference>
<evidence type="ECO:0000313" key="2">
    <source>
        <dbReference type="Proteomes" id="UP000481153"/>
    </source>
</evidence>
<dbReference type="PANTHER" id="PTHR46586">
    <property type="entry name" value="ANKYRIN REPEAT-CONTAINING PROTEIN"/>
    <property type="match status" value="1"/>
</dbReference>
<gene>
    <name evidence="1" type="ORF">Ae201684_006093</name>
</gene>
<reference evidence="1 2" key="1">
    <citation type="submission" date="2019-07" db="EMBL/GenBank/DDBJ databases">
        <title>Genomics analysis of Aphanomyces spp. identifies a new class of oomycete effector associated with host adaptation.</title>
        <authorList>
            <person name="Gaulin E."/>
        </authorList>
    </citation>
    <scope>NUCLEOTIDE SEQUENCE [LARGE SCALE GENOMIC DNA]</scope>
    <source>
        <strain evidence="1 2">ATCC 201684</strain>
    </source>
</reference>
<protein>
    <recommendedName>
        <fullName evidence="3">Ankyrin repeat-containing domain</fullName>
    </recommendedName>
</protein>
<keyword evidence="2" id="KW-1185">Reference proteome</keyword>
<accession>A0A6G0XD92</accession>
<evidence type="ECO:0008006" key="3">
    <source>
        <dbReference type="Google" id="ProtNLM"/>
    </source>
</evidence>
<evidence type="ECO:0000313" key="1">
    <source>
        <dbReference type="EMBL" id="KAF0738104.1"/>
    </source>
</evidence>
<dbReference type="VEuPathDB" id="FungiDB:AeMF1_006982"/>
<dbReference type="Gene3D" id="1.25.40.20">
    <property type="entry name" value="Ankyrin repeat-containing domain"/>
    <property type="match status" value="2"/>
</dbReference>
<organism evidence="1 2">
    <name type="scientific">Aphanomyces euteiches</name>
    <dbReference type="NCBI Taxonomy" id="100861"/>
    <lineage>
        <taxon>Eukaryota</taxon>
        <taxon>Sar</taxon>
        <taxon>Stramenopiles</taxon>
        <taxon>Oomycota</taxon>
        <taxon>Saprolegniomycetes</taxon>
        <taxon>Saprolegniales</taxon>
        <taxon>Verrucalvaceae</taxon>
        <taxon>Aphanomyces</taxon>
    </lineage>
</organism>
<dbReference type="InterPro" id="IPR002110">
    <property type="entry name" value="Ankyrin_rpt"/>
</dbReference>
<name>A0A6G0XD92_9STRA</name>